<dbReference type="KEGG" id="nlc:EBAPG3_004780"/>
<evidence type="ECO:0000313" key="2">
    <source>
        <dbReference type="EMBL" id="ARO89023.1"/>
    </source>
</evidence>
<feature type="signal peptide" evidence="1">
    <location>
        <begin position="1"/>
        <end position="25"/>
    </location>
</feature>
<feature type="chain" id="PRO_5010888711" description="Beta-barrel assembly machine subunit BamE" evidence="1">
    <location>
        <begin position="26"/>
        <end position="133"/>
    </location>
</feature>
<keyword evidence="1" id="KW-0732">Signal</keyword>
<dbReference type="PROSITE" id="PS51257">
    <property type="entry name" value="PROKAR_LIPOPROTEIN"/>
    <property type="match status" value="1"/>
</dbReference>
<accession>A0A1W6STB4</accession>
<dbReference type="OrthoDB" id="8563325at2"/>
<evidence type="ECO:0000313" key="3">
    <source>
        <dbReference type="Proteomes" id="UP000012179"/>
    </source>
</evidence>
<proteinExistence type="predicted"/>
<dbReference type="eggNOG" id="COG2913">
    <property type="taxonomic scope" value="Bacteria"/>
</dbReference>
<evidence type="ECO:0008006" key="4">
    <source>
        <dbReference type="Google" id="ProtNLM"/>
    </source>
</evidence>
<name>A0A1W6STB4_9PROT</name>
<organism evidence="2 3">
    <name type="scientific">Nitrosospira lacus</name>
    <dbReference type="NCBI Taxonomy" id="1288494"/>
    <lineage>
        <taxon>Bacteria</taxon>
        <taxon>Pseudomonadati</taxon>
        <taxon>Pseudomonadota</taxon>
        <taxon>Betaproteobacteria</taxon>
        <taxon>Nitrosomonadales</taxon>
        <taxon>Nitrosomonadaceae</taxon>
        <taxon>Nitrosospira</taxon>
    </lineage>
</organism>
<dbReference type="EMBL" id="CP021106">
    <property type="protein sequence ID" value="ARO89023.1"/>
    <property type="molecule type" value="Genomic_DNA"/>
</dbReference>
<keyword evidence="3" id="KW-1185">Reference proteome</keyword>
<sequence>MHRMLVTSIYVWALLIMSGCSVFMAANQPTSKNLDLFSVGTPRDMLLAEYGLPSVSETKDGKRREIFTFKQGYSTAAKTGRAVFHGVADFFTLGLWEVVGTPTELVFQGEEMAFDVSYDENDRVDKVTVLKKK</sequence>
<protein>
    <recommendedName>
        <fullName evidence="4">Beta-barrel assembly machine subunit BamE</fullName>
    </recommendedName>
</protein>
<dbReference type="Proteomes" id="UP000012179">
    <property type="component" value="Chromosome"/>
</dbReference>
<gene>
    <name evidence="2" type="ORF">EBAPG3_004780</name>
</gene>
<evidence type="ECO:0000256" key="1">
    <source>
        <dbReference type="SAM" id="SignalP"/>
    </source>
</evidence>
<reference evidence="2 3" key="1">
    <citation type="journal article" date="2015" name="Int. J. Syst. Evol. Microbiol.">
        <title>Nitrosospira lacus sp. nov., a psychrotolerant, ammonia-oxidizing bacterium from sandy lake sediment.</title>
        <authorList>
            <person name="Urakawa H."/>
            <person name="Garcia J.C."/>
            <person name="Nielsen J.L."/>
            <person name="Le V.Q."/>
            <person name="Kozlowski J.A."/>
            <person name="Stein L.Y."/>
            <person name="Lim C.K."/>
            <person name="Pommerening-Roser A."/>
            <person name="Martens-Habbena W."/>
            <person name="Stahl D.A."/>
            <person name="Klotz M.G."/>
        </authorList>
    </citation>
    <scope>NUCLEOTIDE SEQUENCE [LARGE SCALE GENOMIC DNA]</scope>
    <source>
        <strain evidence="2 3">APG3</strain>
    </source>
</reference>
<dbReference type="AlphaFoldDB" id="A0A1W6STB4"/>